<dbReference type="RefSeq" id="WP_111646953.1">
    <property type="nucleotide sequence ID" value="NZ_JACHWI010000001.1"/>
</dbReference>
<feature type="transmembrane region" description="Helical" evidence="7">
    <location>
        <begin position="338"/>
        <end position="364"/>
    </location>
</feature>
<dbReference type="Proteomes" id="UP000249341">
    <property type="component" value="Unassembled WGS sequence"/>
</dbReference>
<gene>
    <name evidence="9" type="ORF">B0I29_101284</name>
</gene>
<dbReference type="EMBL" id="QLMJ01000001">
    <property type="protein sequence ID" value="RAK43154.1"/>
    <property type="molecule type" value="Genomic_DNA"/>
</dbReference>
<keyword evidence="5 7" id="KW-0472">Membrane</keyword>
<dbReference type="Pfam" id="PF02687">
    <property type="entry name" value="FtsX"/>
    <property type="match status" value="1"/>
</dbReference>
<feature type="transmembrane region" description="Helical" evidence="7">
    <location>
        <begin position="899"/>
        <end position="920"/>
    </location>
</feature>
<dbReference type="InterPro" id="IPR003838">
    <property type="entry name" value="ABC3_permease_C"/>
</dbReference>
<feature type="transmembrane region" description="Helical" evidence="7">
    <location>
        <begin position="999"/>
        <end position="1021"/>
    </location>
</feature>
<keyword evidence="10" id="KW-1185">Reference proteome</keyword>
<feature type="domain" description="ABC3 transporter permease C-terminal" evidence="8">
    <location>
        <begin position="908"/>
        <end position="1018"/>
    </location>
</feature>
<comment type="subcellular location">
    <subcellularLocation>
        <location evidence="1">Cell membrane</location>
        <topology evidence="1">Multi-pass membrane protein</topology>
    </subcellularLocation>
</comment>
<comment type="similarity">
    <text evidence="6">Belongs to the ABC-4 integral membrane protein family.</text>
</comment>
<evidence type="ECO:0000259" key="8">
    <source>
        <dbReference type="Pfam" id="PF02687"/>
    </source>
</evidence>
<feature type="transmembrane region" description="Helical" evidence="7">
    <location>
        <begin position="15"/>
        <end position="37"/>
    </location>
</feature>
<dbReference type="PANTHER" id="PTHR30572:SF4">
    <property type="entry name" value="ABC TRANSPORTER PERMEASE YTRF"/>
    <property type="match status" value="1"/>
</dbReference>
<evidence type="ECO:0000256" key="1">
    <source>
        <dbReference type="ARBA" id="ARBA00004651"/>
    </source>
</evidence>
<evidence type="ECO:0000256" key="6">
    <source>
        <dbReference type="ARBA" id="ARBA00038076"/>
    </source>
</evidence>
<evidence type="ECO:0000256" key="3">
    <source>
        <dbReference type="ARBA" id="ARBA00022692"/>
    </source>
</evidence>
<dbReference type="InterPro" id="IPR050250">
    <property type="entry name" value="Macrolide_Exporter_MacB"/>
</dbReference>
<dbReference type="GO" id="GO:0005886">
    <property type="term" value="C:plasma membrane"/>
    <property type="evidence" value="ECO:0007669"/>
    <property type="project" value="UniProtKB-SubCell"/>
</dbReference>
<feature type="transmembrane region" description="Helical" evidence="7">
    <location>
        <begin position="510"/>
        <end position="530"/>
    </location>
</feature>
<dbReference type="GO" id="GO:0022857">
    <property type="term" value="F:transmembrane transporter activity"/>
    <property type="evidence" value="ECO:0007669"/>
    <property type="project" value="TreeGrafter"/>
</dbReference>
<sequence>MTGLLLGRARAQWQLLAVLVAIVSLGATLLGTCALLVTRTADRALEVAASRSTAEDAQVTAYNVTVLGADAAGVAADTRDLLTSSLAPFEVRTDGRASSVLRALSKDSAGYLSAVQDLPASAELATGRWPSAPGEGVVLETTARQLGVTTGSRVRLGPELSRDPAPALTVTIVGVVRPLVGTGWDRDPLAGAGFDPAYRDTSSLRDSRAYGPFLVGWDDLLATGSTLDRLEITAVPDLSAPRLADLDAVTANVRTADRRLARVLGERVRIERVASQLPSVLQSSRHQQQVTNAAVLAVAVLGAVLTATALSLAGRLTTDLRAAESALLSSFGAGRGQLAGVAAIEAAALALLATALAIPASSLLHTALTHLPPLGGAGLASAPTITAAQVLTIAAGAAALAVMLIVSGLRAAPATDERTRRDLLARSGADILLVALAAGGWWQLRAQPTGDAGGPDVVRVLAPALLLIAGAALALRLAPPALALADRLARRANSLPLPLAAFEAARRPQATAAGLLVTLACASATFGIALDATWERSQRDQAALAVGTDLTLALTQPPTAGQGAAVAAATGGTVSPAVDRGVAVGQWLGGAGAAPRLVAVDTDRAGALLRGRLDNGRTWAQVGAKLAAPAGAEGLPLTGTPTLTGTASSGAHLSVTPELLLEDATGLRTTCATAPVTLDARPHRLGACVPPSGVRVIAVAVPVTGDAISWDATATSDIVITLTIPGTTPASAKWTATSAAPSAEQLTDPAVTTGRSGLRMTGTVQLGGPPEAARTLVATAFEDPGPVPVAVSAGFAHDLGVRVGGRLDLTIGLTAVPITVADLVPAVPSAPGGAALLADLDTLSRALAVRGDLGSPVDAWWVGDPVHTELTGLHLGTAVTRAGETDRLTAGPVPAGLPAVLRLLVPAAALLLLAGVLLHVTCDLQARALEVARLRGLGMTRREIRSTLLGQHMVVLLPLWAAGAAVGALSTWIVAPLLVRSETGAAPVPDVVPMWPWPAQAGLLTALLAAALIAVTSVVLVQSRRADAAHLRVAS</sequence>
<proteinExistence type="inferred from homology"/>
<comment type="caution">
    <text evidence="9">The sequence shown here is derived from an EMBL/GenBank/DDBJ whole genome shotgun (WGS) entry which is preliminary data.</text>
</comment>
<evidence type="ECO:0000256" key="5">
    <source>
        <dbReference type="ARBA" id="ARBA00023136"/>
    </source>
</evidence>
<evidence type="ECO:0000256" key="4">
    <source>
        <dbReference type="ARBA" id="ARBA00022989"/>
    </source>
</evidence>
<dbReference type="OrthoDB" id="5176391at2"/>
<evidence type="ECO:0000256" key="7">
    <source>
        <dbReference type="SAM" id="Phobius"/>
    </source>
</evidence>
<feature type="transmembrane region" description="Helical" evidence="7">
    <location>
        <begin position="384"/>
        <end position="411"/>
    </location>
</feature>
<evidence type="ECO:0000313" key="9">
    <source>
        <dbReference type="EMBL" id="RAK43154.1"/>
    </source>
</evidence>
<dbReference type="PANTHER" id="PTHR30572">
    <property type="entry name" value="MEMBRANE COMPONENT OF TRANSPORTER-RELATED"/>
    <property type="match status" value="1"/>
</dbReference>
<feature type="transmembrane region" description="Helical" evidence="7">
    <location>
        <begin position="293"/>
        <end position="317"/>
    </location>
</feature>
<keyword evidence="3 7" id="KW-0812">Transmembrane</keyword>
<evidence type="ECO:0000256" key="2">
    <source>
        <dbReference type="ARBA" id="ARBA00022475"/>
    </source>
</evidence>
<feature type="transmembrane region" description="Helical" evidence="7">
    <location>
        <begin position="954"/>
        <end position="979"/>
    </location>
</feature>
<feature type="transmembrane region" description="Helical" evidence="7">
    <location>
        <begin position="423"/>
        <end position="444"/>
    </location>
</feature>
<name>A0A327ZP31_9ACTN</name>
<feature type="transmembrane region" description="Helical" evidence="7">
    <location>
        <begin position="464"/>
        <end position="489"/>
    </location>
</feature>
<accession>A0A327ZP31</accession>
<organism evidence="9 10">
    <name type="scientific">Actinoplanes lutulentus</name>
    <dbReference type="NCBI Taxonomy" id="1287878"/>
    <lineage>
        <taxon>Bacteria</taxon>
        <taxon>Bacillati</taxon>
        <taxon>Actinomycetota</taxon>
        <taxon>Actinomycetes</taxon>
        <taxon>Micromonosporales</taxon>
        <taxon>Micromonosporaceae</taxon>
        <taxon>Actinoplanes</taxon>
    </lineage>
</organism>
<keyword evidence="2" id="KW-1003">Cell membrane</keyword>
<dbReference type="AlphaFoldDB" id="A0A327ZP31"/>
<evidence type="ECO:0000313" key="10">
    <source>
        <dbReference type="Proteomes" id="UP000249341"/>
    </source>
</evidence>
<protein>
    <recommendedName>
        <fullName evidence="8">ABC3 transporter permease C-terminal domain-containing protein</fullName>
    </recommendedName>
</protein>
<keyword evidence="4 7" id="KW-1133">Transmembrane helix</keyword>
<reference evidence="9 10" key="1">
    <citation type="submission" date="2018-06" db="EMBL/GenBank/DDBJ databases">
        <title>Genomic Encyclopedia of Type Strains, Phase III (KMG-III): the genomes of soil and plant-associated and newly described type strains.</title>
        <authorList>
            <person name="Whitman W."/>
        </authorList>
    </citation>
    <scope>NUCLEOTIDE SEQUENCE [LARGE SCALE GENOMIC DNA]</scope>
    <source>
        <strain evidence="9 10">CGMCC 4.7090</strain>
    </source>
</reference>